<dbReference type="Proteomes" id="UP000250235">
    <property type="component" value="Unassembled WGS sequence"/>
</dbReference>
<evidence type="ECO:0000313" key="2">
    <source>
        <dbReference type="Proteomes" id="UP000250235"/>
    </source>
</evidence>
<proteinExistence type="predicted"/>
<gene>
    <name evidence="1" type="ORF">F511_11290</name>
</gene>
<protein>
    <submittedName>
        <fullName evidence="1">Zingipain-2-like</fullName>
    </submittedName>
</protein>
<sequence length="166" mass="18136">MASSLLINTSQVDVTSVLTMEHAGMVRMFKTLEDTGLHGFLEGTTPIFESVVLEFFSNARVIAGTIFGPQCPTSPLLPPRKDPLEDLIYTMHTDPIPQPAAARTPRLYQPTAVHSLVLRLSSSSRYADVMVAESRYLSISNADVIFAARSFFQLIADVIIADTSSC</sequence>
<evidence type="ECO:0000313" key="1">
    <source>
        <dbReference type="EMBL" id="KZV46439.1"/>
    </source>
</evidence>
<reference evidence="1 2" key="1">
    <citation type="journal article" date="2015" name="Proc. Natl. Acad. Sci. U.S.A.">
        <title>The resurrection genome of Boea hygrometrica: A blueprint for survival of dehydration.</title>
        <authorList>
            <person name="Xiao L."/>
            <person name="Yang G."/>
            <person name="Zhang L."/>
            <person name="Yang X."/>
            <person name="Zhao S."/>
            <person name="Ji Z."/>
            <person name="Zhou Q."/>
            <person name="Hu M."/>
            <person name="Wang Y."/>
            <person name="Chen M."/>
            <person name="Xu Y."/>
            <person name="Jin H."/>
            <person name="Xiao X."/>
            <person name="Hu G."/>
            <person name="Bao F."/>
            <person name="Hu Y."/>
            <person name="Wan P."/>
            <person name="Li L."/>
            <person name="Deng X."/>
            <person name="Kuang T."/>
            <person name="Xiang C."/>
            <person name="Zhu J.K."/>
            <person name="Oliver M.J."/>
            <person name="He Y."/>
        </authorList>
    </citation>
    <scope>NUCLEOTIDE SEQUENCE [LARGE SCALE GENOMIC DNA]</scope>
    <source>
        <strain evidence="2">cv. XS01</strain>
    </source>
</reference>
<dbReference type="EMBL" id="KQ995662">
    <property type="protein sequence ID" value="KZV46439.1"/>
    <property type="molecule type" value="Genomic_DNA"/>
</dbReference>
<name>A0A2Z7CNZ2_9LAMI</name>
<accession>A0A2Z7CNZ2</accession>
<organism evidence="1 2">
    <name type="scientific">Dorcoceras hygrometricum</name>
    <dbReference type="NCBI Taxonomy" id="472368"/>
    <lineage>
        <taxon>Eukaryota</taxon>
        <taxon>Viridiplantae</taxon>
        <taxon>Streptophyta</taxon>
        <taxon>Embryophyta</taxon>
        <taxon>Tracheophyta</taxon>
        <taxon>Spermatophyta</taxon>
        <taxon>Magnoliopsida</taxon>
        <taxon>eudicotyledons</taxon>
        <taxon>Gunneridae</taxon>
        <taxon>Pentapetalae</taxon>
        <taxon>asterids</taxon>
        <taxon>lamiids</taxon>
        <taxon>Lamiales</taxon>
        <taxon>Gesneriaceae</taxon>
        <taxon>Didymocarpoideae</taxon>
        <taxon>Trichosporeae</taxon>
        <taxon>Loxocarpinae</taxon>
        <taxon>Dorcoceras</taxon>
    </lineage>
</organism>
<keyword evidence="2" id="KW-1185">Reference proteome</keyword>
<dbReference type="AlphaFoldDB" id="A0A2Z7CNZ2"/>